<protein>
    <recommendedName>
        <fullName evidence="2">Integrase catalytic domain-containing protein</fullName>
    </recommendedName>
</protein>
<dbReference type="InterPro" id="IPR050951">
    <property type="entry name" value="Retrovirus_Pol_polyprotein"/>
</dbReference>
<dbReference type="PROSITE" id="PS50994">
    <property type="entry name" value="INTEGRASE"/>
    <property type="match status" value="1"/>
</dbReference>
<feature type="compositionally biased region" description="Polar residues" evidence="1">
    <location>
        <begin position="700"/>
        <end position="710"/>
    </location>
</feature>
<gene>
    <name evidence="3" type="ORF">P5673_026004</name>
</gene>
<name>A0AAD9Q1B1_ACRCE</name>
<reference evidence="3" key="1">
    <citation type="journal article" date="2023" name="G3 (Bethesda)">
        <title>Whole genome assembly and annotation of the endangered Caribbean coral Acropora cervicornis.</title>
        <authorList>
            <person name="Selwyn J.D."/>
            <person name="Vollmer S.V."/>
        </authorList>
    </citation>
    <scope>NUCLEOTIDE SEQUENCE</scope>
    <source>
        <strain evidence="3">K2</strain>
    </source>
</reference>
<evidence type="ECO:0000313" key="4">
    <source>
        <dbReference type="Proteomes" id="UP001249851"/>
    </source>
</evidence>
<dbReference type="InterPro" id="IPR001584">
    <property type="entry name" value="Integrase_cat-core"/>
</dbReference>
<dbReference type="Proteomes" id="UP001249851">
    <property type="component" value="Unassembled WGS sequence"/>
</dbReference>
<dbReference type="PANTHER" id="PTHR37984:SF8">
    <property type="entry name" value="CCHC-TYPE DOMAIN-CONTAINING PROTEIN"/>
    <property type="match status" value="1"/>
</dbReference>
<dbReference type="AlphaFoldDB" id="A0AAD9Q1B1"/>
<proteinExistence type="predicted"/>
<sequence length="726" mass="81412">MANLKRPELKLVGNIIASKPTIVTLPKKERTKISALRSSLPDEALSVLRYTIDPQIGPDDKKKPWIWMDKLRAHYTDTSGGSLITDRFKFWTSSQALHESIQEWEVKDHTRTELLKTHVKPDNSKKTLQDVVAEARAIESAKQTNKLIVDSSKGTDHEVHWTGLRHSQMKLRREPGTCFWCGDRRGAHPWKICPAKGKTCSSCGSNDHFARVCLEDPKFTVRDSRSKPSTNTSYARKGANGQCRDPRQRGLRHYPPTQSRDLHYTDTSFDDDCAFTYSLEAQRPDRRSAIFFTNLALSTTDSAFTQVMFQIDTAATCNTMSLSTLRSFLPDADLKRSPYRLYPYGNSKPLEPEGQVDLVCESQDGYVTLTFQILPDSSIGSKPELLSGSDSERLGLITVHADEIHSLSSEMPVHRIPVAKREREKQALDCHVEQGTKAHFARYGVPAICHTDNGPQFISGQYRTFSVAYGFKHTASSPFHPKGNGGAEAAVKVAKSMLKKADDFHSALLLYRNTPPRGHTYSPAQRMFLRCTRTLLPTTDHLLAPAMINFDIVKEDILKKRHDSKTYYDKSASVEHKPVQVGSYAYAKPQPCHRGKPWIYGEVIKTDNGRSYTVRTSHGTLIRRNRVQLKPAAAPPTFLRPKTALNPATVATTAYPTLAPNPLKRTEVHPQSEQQTPEQSNTTAEVTQEPTLKDPEPRAVSSSPLTQTRSGRIVKPPARLQDYVND</sequence>
<comment type="caution">
    <text evidence="3">The sequence shown here is derived from an EMBL/GenBank/DDBJ whole genome shotgun (WGS) entry which is preliminary data.</text>
</comment>
<dbReference type="Gene3D" id="3.30.420.10">
    <property type="entry name" value="Ribonuclease H-like superfamily/Ribonuclease H"/>
    <property type="match status" value="1"/>
</dbReference>
<dbReference type="SUPFAM" id="SSF53098">
    <property type="entry name" value="Ribonuclease H-like"/>
    <property type="match status" value="1"/>
</dbReference>
<dbReference type="GO" id="GO:0003676">
    <property type="term" value="F:nucleic acid binding"/>
    <property type="evidence" value="ECO:0007669"/>
    <property type="project" value="InterPro"/>
</dbReference>
<dbReference type="GO" id="GO:0015074">
    <property type="term" value="P:DNA integration"/>
    <property type="evidence" value="ECO:0007669"/>
    <property type="project" value="InterPro"/>
</dbReference>
<evidence type="ECO:0000259" key="2">
    <source>
        <dbReference type="PROSITE" id="PS50994"/>
    </source>
</evidence>
<feature type="region of interest" description="Disordered" evidence="1">
    <location>
        <begin position="223"/>
        <end position="257"/>
    </location>
</feature>
<dbReference type="CDD" id="cd05481">
    <property type="entry name" value="retropepsin_like_LTR_1"/>
    <property type="match status" value="1"/>
</dbReference>
<dbReference type="EMBL" id="JARQWQ010000083">
    <property type="protein sequence ID" value="KAK2552836.1"/>
    <property type="molecule type" value="Genomic_DNA"/>
</dbReference>
<dbReference type="Gene3D" id="4.10.60.10">
    <property type="entry name" value="Zinc finger, CCHC-type"/>
    <property type="match status" value="1"/>
</dbReference>
<dbReference type="InterPro" id="IPR036397">
    <property type="entry name" value="RNaseH_sf"/>
</dbReference>
<reference evidence="3" key="2">
    <citation type="journal article" date="2023" name="Science">
        <title>Genomic signatures of disease resistance in endangered staghorn corals.</title>
        <authorList>
            <person name="Vollmer S.V."/>
            <person name="Selwyn J.D."/>
            <person name="Despard B.A."/>
            <person name="Roesel C.L."/>
        </authorList>
    </citation>
    <scope>NUCLEOTIDE SEQUENCE</scope>
    <source>
        <strain evidence="3">K2</strain>
    </source>
</reference>
<dbReference type="PANTHER" id="PTHR37984">
    <property type="entry name" value="PROTEIN CBG26694"/>
    <property type="match status" value="1"/>
</dbReference>
<feature type="region of interest" description="Disordered" evidence="1">
    <location>
        <begin position="652"/>
        <end position="726"/>
    </location>
</feature>
<dbReference type="InterPro" id="IPR012337">
    <property type="entry name" value="RNaseH-like_sf"/>
</dbReference>
<organism evidence="3 4">
    <name type="scientific">Acropora cervicornis</name>
    <name type="common">Staghorn coral</name>
    <dbReference type="NCBI Taxonomy" id="6130"/>
    <lineage>
        <taxon>Eukaryota</taxon>
        <taxon>Metazoa</taxon>
        <taxon>Cnidaria</taxon>
        <taxon>Anthozoa</taxon>
        <taxon>Hexacorallia</taxon>
        <taxon>Scleractinia</taxon>
        <taxon>Astrocoeniina</taxon>
        <taxon>Acroporidae</taxon>
        <taxon>Acropora</taxon>
    </lineage>
</organism>
<keyword evidence="4" id="KW-1185">Reference proteome</keyword>
<feature type="domain" description="Integrase catalytic" evidence="2">
    <location>
        <begin position="443"/>
        <end position="545"/>
    </location>
</feature>
<accession>A0AAD9Q1B1</accession>
<feature type="compositionally biased region" description="Polar residues" evidence="1">
    <location>
        <begin position="671"/>
        <end position="690"/>
    </location>
</feature>
<evidence type="ECO:0000256" key="1">
    <source>
        <dbReference type="SAM" id="MobiDB-lite"/>
    </source>
</evidence>
<evidence type="ECO:0000313" key="3">
    <source>
        <dbReference type="EMBL" id="KAK2552836.1"/>
    </source>
</evidence>